<feature type="compositionally biased region" description="Basic and acidic residues" evidence="5">
    <location>
        <begin position="613"/>
        <end position="629"/>
    </location>
</feature>
<dbReference type="Proteomes" id="UP000288859">
    <property type="component" value="Unassembled WGS sequence"/>
</dbReference>
<evidence type="ECO:0000256" key="2">
    <source>
        <dbReference type="ARBA" id="ARBA00022553"/>
    </source>
</evidence>
<comment type="caution">
    <text evidence="6">The sequence shown here is derived from an EMBL/GenBank/DDBJ whole genome shotgun (WGS) entry which is preliminary data.</text>
</comment>
<feature type="region of interest" description="Disordered" evidence="5">
    <location>
        <begin position="495"/>
        <end position="828"/>
    </location>
</feature>
<keyword evidence="4" id="KW-0175">Coiled coil</keyword>
<feature type="region of interest" description="Disordered" evidence="5">
    <location>
        <begin position="319"/>
        <end position="344"/>
    </location>
</feature>
<gene>
    <name evidence="6" type="ORF">B0A52_00325</name>
</gene>
<feature type="compositionally biased region" description="Basic residues" evidence="5">
    <location>
        <begin position="17"/>
        <end position="28"/>
    </location>
</feature>
<feature type="compositionally biased region" description="Basic and acidic residues" evidence="5">
    <location>
        <begin position="693"/>
        <end position="709"/>
    </location>
</feature>
<keyword evidence="3" id="KW-0539">Nucleus</keyword>
<dbReference type="PANTHER" id="PTHR14150:SF12">
    <property type="entry name" value="U3 SMALL NUCLEOLAR RNA-ASSOCIATED PROTEIN 14 HOMOLOG A"/>
    <property type="match status" value="1"/>
</dbReference>
<dbReference type="Pfam" id="PF04615">
    <property type="entry name" value="Utp14"/>
    <property type="match status" value="1"/>
</dbReference>
<feature type="compositionally biased region" description="Acidic residues" evidence="5">
    <location>
        <begin position="210"/>
        <end position="235"/>
    </location>
</feature>
<dbReference type="PANTHER" id="PTHR14150">
    <property type="entry name" value="U3 SMALL NUCLEOLAR RNA-ASSOCIATED PROTEIN 14"/>
    <property type="match status" value="1"/>
</dbReference>
<dbReference type="InterPro" id="IPR006709">
    <property type="entry name" value="SSU_processome_Utp14"/>
</dbReference>
<evidence type="ECO:0000313" key="7">
    <source>
        <dbReference type="Proteomes" id="UP000288859"/>
    </source>
</evidence>
<dbReference type="EMBL" id="NAJM01000001">
    <property type="protein sequence ID" value="RVX75968.1"/>
    <property type="molecule type" value="Genomic_DNA"/>
</dbReference>
<feature type="compositionally biased region" description="Basic and acidic residues" evidence="5">
    <location>
        <begin position="533"/>
        <end position="560"/>
    </location>
</feature>
<evidence type="ECO:0000313" key="6">
    <source>
        <dbReference type="EMBL" id="RVX75968.1"/>
    </source>
</evidence>
<sequence>MPRQAHGRSVLASKPAKSTKRKATRNRRLNALEIAEEENPEQIKVPRHRLGHVDDDDDNEDAHAGHDYDGPATKRQKTNAGSASDSDDTGSDLEGNRWHVGVDDDDEDSDIDSDDAFGESDEEKFADFTFRGTSTNPSTQKRRPVKSMPLLDEDDSVRNQGEDSEEDGSEDDLGDDAVDLATAWDMNDEAEKKSSVRKISLPSTKKDTISGDDDDSTEDEDDDNGDDGDDDDSDNESQLSVSDDDGDHNKLQSFVEGLSEPANTTRTKQDRPRKDLSDKPSQFGLGGSKLTAADLLQYVKDPRQRQTLKMLQNSEAQGAEAYKSGIPGKLAPPLAKRQQDRLDRSAAYEETKKELDKWIDTVKQNRRAEHISFPLQDQTAVATVNSKSLAPTSQSIPMTSLESTIQAIMEEQGLAVSTDNHEQEFEELQEKQMPLQEVQARRAELRKERDLLFREEIRARRVKKIKSKAYRRIHRKEREKAGLENRSALAELGMIDSEEERERNDRRRAEERMGARHRESKWAKSVKATGRGAWDDEARNAVGDLARRDEELRRRIEGKSGDASGSSEDDLTDSDGLSDSDEERDRLRNKFSQLASEAPDTTETRLSSMAFMKKAEAARKAANDEEIRNAQRMLGQGDAEDSYGSDVENPSSTGRQKYGPKPATDTILPKQSVQRSEFEERNSEDEDLAGFDDQPKHEAISTAPIEKKSRVSTKKSISSMPPVSQTRHARLTSQTNGEAVVASKIDQMPHRQGKQITKQLVKKPTIEGAELDGYTSSSGSEDEDEGQSTLAQAIFAGPDEVSEDFRKEKKETVEEERDQVIDNTLPGWGSWAGEGVSKKALKRAKGKFTTTIKGVAADKRKDAKLERVIINEKRIKKNDKYLAQELPHPFETRQQYERSLRLPLGPEWTTKNTFQDATKPRVLMKQGVIRPMARPQA</sequence>
<organism evidence="6 7">
    <name type="scientific">Exophiala mesophila</name>
    <name type="common">Black yeast-like fungus</name>
    <dbReference type="NCBI Taxonomy" id="212818"/>
    <lineage>
        <taxon>Eukaryota</taxon>
        <taxon>Fungi</taxon>
        <taxon>Dikarya</taxon>
        <taxon>Ascomycota</taxon>
        <taxon>Pezizomycotina</taxon>
        <taxon>Eurotiomycetes</taxon>
        <taxon>Chaetothyriomycetidae</taxon>
        <taxon>Chaetothyriales</taxon>
        <taxon>Herpotrichiellaceae</taxon>
        <taxon>Exophiala</taxon>
    </lineage>
</organism>
<comment type="subcellular location">
    <subcellularLocation>
        <location evidence="1">Nucleus</location>
        <location evidence="1">Nucleolus</location>
    </subcellularLocation>
</comment>
<evidence type="ECO:0000256" key="4">
    <source>
        <dbReference type="SAM" id="Coils"/>
    </source>
</evidence>
<reference evidence="6 7" key="1">
    <citation type="submission" date="2017-03" db="EMBL/GenBank/DDBJ databases">
        <title>Genomes of endolithic fungi from Antarctica.</title>
        <authorList>
            <person name="Coleine C."/>
            <person name="Masonjones S."/>
            <person name="Stajich J.E."/>
        </authorList>
    </citation>
    <scope>NUCLEOTIDE SEQUENCE [LARGE SCALE GENOMIC DNA]</scope>
    <source>
        <strain evidence="6 7">CCFEE 6314</strain>
    </source>
</reference>
<proteinExistence type="predicted"/>
<feature type="compositionally biased region" description="Basic and acidic residues" evidence="5">
    <location>
        <begin position="500"/>
        <end position="522"/>
    </location>
</feature>
<dbReference type="VEuPathDB" id="FungiDB:PV10_01668"/>
<feature type="compositionally biased region" description="Acidic residues" evidence="5">
    <location>
        <begin position="567"/>
        <end position="582"/>
    </location>
</feature>
<feature type="compositionally biased region" description="Acidic residues" evidence="5">
    <location>
        <begin position="103"/>
        <end position="124"/>
    </location>
</feature>
<dbReference type="GO" id="GO:0032040">
    <property type="term" value="C:small-subunit processome"/>
    <property type="evidence" value="ECO:0007669"/>
    <property type="project" value="InterPro"/>
</dbReference>
<feature type="region of interest" description="Disordered" evidence="5">
    <location>
        <begin position="1"/>
        <end position="288"/>
    </location>
</feature>
<dbReference type="GO" id="GO:0006364">
    <property type="term" value="P:rRNA processing"/>
    <property type="evidence" value="ECO:0007669"/>
    <property type="project" value="InterPro"/>
</dbReference>
<protein>
    <submittedName>
        <fullName evidence="6">Uncharacterized protein</fullName>
    </submittedName>
</protein>
<keyword evidence="2" id="KW-0597">Phosphoprotein</keyword>
<evidence type="ECO:0000256" key="1">
    <source>
        <dbReference type="ARBA" id="ARBA00004604"/>
    </source>
</evidence>
<feature type="compositionally biased region" description="Basic and acidic residues" evidence="5">
    <location>
        <begin position="267"/>
        <end position="278"/>
    </location>
</feature>
<feature type="compositionally biased region" description="Acidic residues" evidence="5">
    <location>
        <begin position="162"/>
        <end position="178"/>
    </location>
</feature>
<dbReference type="OrthoDB" id="277439at2759"/>
<name>A0A438NJR3_EXOME</name>
<feature type="coiled-coil region" evidence="4">
    <location>
        <begin position="435"/>
        <end position="486"/>
    </location>
</feature>
<evidence type="ECO:0000256" key="5">
    <source>
        <dbReference type="SAM" id="MobiDB-lite"/>
    </source>
</evidence>
<accession>A0A438NJR3</accession>
<feature type="compositionally biased region" description="Polar residues" evidence="5">
    <location>
        <begin position="714"/>
        <end position="737"/>
    </location>
</feature>
<dbReference type="AlphaFoldDB" id="A0A438NJR3"/>
<feature type="compositionally biased region" description="Basic and acidic residues" evidence="5">
    <location>
        <begin position="803"/>
        <end position="812"/>
    </location>
</feature>
<evidence type="ECO:0000256" key="3">
    <source>
        <dbReference type="ARBA" id="ARBA00023242"/>
    </source>
</evidence>
<feature type="compositionally biased region" description="Polar residues" evidence="5">
    <location>
        <begin position="590"/>
        <end position="607"/>
    </location>
</feature>